<name>A0ACB8U1V8_9APHY</name>
<sequence>MSVHKTSALLLFAAACIPSVVALAASTYQHALANYANVFVDPNYVIGKNYSNTTFDAQQTILRWANDSAQGGPWSVTTKQYLAPSGDKHDYTSFAVYSWADCSHVGNTTQLTPEQIWKTCPYVTIDGKLNPEADAIPNADDFDSLANAVLYNGLAWGITGSSTYATLVATYIKAWFLDADTFMNPNLNYAQMQRGPGQNGTHTGVLDLKAMAKIASGILVLRDGKAQEWTSDIDKGFVGWINNYIGWLHTSPLALKEKSSTNNHGSYYFTQLAALQVMVGDIAGAKGTINEYLGGTLILGLGINGFTVLMTASQPLESSRTRPFHYRAYNLAAMITTARIADYISLSPSVWTKTTSAGSTITSALSFSMSHLGDATSDTEKQELYPLVASVAAGVGDANNTYSKFLSHNDGSRYITDPTFFWSQPLSDLGYVAASNQTRSVTTSAAHGVSTGTSGGKKGGGNGSTKEGTNGSEHSASVRVGMSSVVGVVVTAALLL</sequence>
<keyword evidence="1" id="KW-0456">Lyase</keyword>
<protein>
    <submittedName>
        <fullName evidence="1">Chondroitin AC/alginate lyase</fullName>
    </submittedName>
</protein>
<gene>
    <name evidence="1" type="ORF">BDY19DRAFT_891582</name>
</gene>
<proteinExistence type="predicted"/>
<dbReference type="Proteomes" id="UP001055072">
    <property type="component" value="Unassembled WGS sequence"/>
</dbReference>
<evidence type="ECO:0000313" key="2">
    <source>
        <dbReference type="Proteomes" id="UP001055072"/>
    </source>
</evidence>
<evidence type="ECO:0000313" key="1">
    <source>
        <dbReference type="EMBL" id="KAI0088278.1"/>
    </source>
</evidence>
<comment type="caution">
    <text evidence="1">The sequence shown here is derived from an EMBL/GenBank/DDBJ whole genome shotgun (WGS) entry which is preliminary data.</text>
</comment>
<reference evidence="1" key="1">
    <citation type="journal article" date="2021" name="Environ. Microbiol.">
        <title>Gene family expansions and transcriptome signatures uncover fungal adaptations to wood decay.</title>
        <authorList>
            <person name="Hage H."/>
            <person name="Miyauchi S."/>
            <person name="Viragh M."/>
            <person name="Drula E."/>
            <person name="Min B."/>
            <person name="Chaduli D."/>
            <person name="Navarro D."/>
            <person name="Favel A."/>
            <person name="Norest M."/>
            <person name="Lesage-Meessen L."/>
            <person name="Balint B."/>
            <person name="Merenyi Z."/>
            <person name="de Eugenio L."/>
            <person name="Morin E."/>
            <person name="Martinez A.T."/>
            <person name="Baldrian P."/>
            <person name="Stursova M."/>
            <person name="Martinez M.J."/>
            <person name="Novotny C."/>
            <person name="Magnuson J.K."/>
            <person name="Spatafora J.W."/>
            <person name="Maurice S."/>
            <person name="Pangilinan J."/>
            <person name="Andreopoulos W."/>
            <person name="LaButti K."/>
            <person name="Hundley H."/>
            <person name="Na H."/>
            <person name="Kuo A."/>
            <person name="Barry K."/>
            <person name="Lipzen A."/>
            <person name="Henrissat B."/>
            <person name="Riley R."/>
            <person name="Ahrendt S."/>
            <person name="Nagy L.G."/>
            <person name="Grigoriev I.V."/>
            <person name="Martin F."/>
            <person name="Rosso M.N."/>
        </authorList>
    </citation>
    <scope>NUCLEOTIDE SEQUENCE</scope>
    <source>
        <strain evidence="1">CBS 384.51</strain>
    </source>
</reference>
<keyword evidence="2" id="KW-1185">Reference proteome</keyword>
<dbReference type="EMBL" id="MU274914">
    <property type="protein sequence ID" value="KAI0088278.1"/>
    <property type="molecule type" value="Genomic_DNA"/>
</dbReference>
<organism evidence="1 2">
    <name type="scientific">Irpex rosettiformis</name>
    <dbReference type="NCBI Taxonomy" id="378272"/>
    <lineage>
        <taxon>Eukaryota</taxon>
        <taxon>Fungi</taxon>
        <taxon>Dikarya</taxon>
        <taxon>Basidiomycota</taxon>
        <taxon>Agaricomycotina</taxon>
        <taxon>Agaricomycetes</taxon>
        <taxon>Polyporales</taxon>
        <taxon>Irpicaceae</taxon>
        <taxon>Irpex</taxon>
    </lineage>
</organism>
<accession>A0ACB8U1V8</accession>